<gene>
    <name evidence="2" type="ORF">AB6A40_006957</name>
</gene>
<feature type="region of interest" description="Disordered" evidence="1">
    <location>
        <begin position="722"/>
        <end position="746"/>
    </location>
</feature>
<comment type="caution">
    <text evidence="2">The sequence shown here is derived from an EMBL/GenBank/DDBJ whole genome shotgun (WGS) entry which is preliminary data.</text>
</comment>
<evidence type="ECO:0000256" key="1">
    <source>
        <dbReference type="SAM" id="MobiDB-lite"/>
    </source>
</evidence>
<evidence type="ECO:0000313" key="3">
    <source>
        <dbReference type="Proteomes" id="UP001608902"/>
    </source>
</evidence>
<feature type="compositionally biased region" description="Polar residues" evidence="1">
    <location>
        <begin position="515"/>
        <end position="524"/>
    </location>
</feature>
<protein>
    <recommendedName>
        <fullName evidence="4">ShKT domain-containing protein</fullName>
    </recommendedName>
</protein>
<proteinExistence type="predicted"/>
<feature type="compositionally biased region" description="Polar residues" evidence="1">
    <location>
        <begin position="445"/>
        <end position="461"/>
    </location>
</feature>
<feature type="compositionally biased region" description="Acidic residues" evidence="1">
    <location>
        <begin position="722"/>
        <end position="735"/>
    </location>
</feature>
<accession>A0ABD6ET78</accession>
<evidence type="ECO:0008006" key="4">
    <source>
        <dbReference type="Google" id="ProtNLM"/>
    </source>
</evidence>
<dbReference type="EMBL" id="JBGFUD010005277">
    <property type="protein sequence ID" value="MFH4980248.1"/>
    <property type="molecule type" value="Genomic_DNA"/>
</dbReference>
<dbReference type="AlphaFoldDB" id="A0ABD6ET78"/>
<feature type="region of interest" description="Disordered" evidence="1">
    <location>
        <begin position="937"/>
        <end position="1008"/>
    </location>
</feature>
<evidence type="ECO:0000313" key="2">
    <source>
        <dbReference type="EMBL" id="MFH4980248.1"/>
    </source>
</evidence>
<feature type="region of interest" description="Disordered" evidence="1">
    <location>
        <begin position="445"/>
        <end position="467"/>
    </location>
</feature>
<organism evidence="2 3">
    <name type="scientific">Gnathostoma spinigerum</name>
    <dbReference type="NCBI Taxonomy" id="75299"/>
    <lineage>
        <taxon>Eukaryota</taxon>
        <taxon>Metazoa</taxon>
        <taxon>Ecdysozoa</taxon>
        <taxon>Nematoda</taxon>
        <taxon>Chromadorea</taxon>
        <taxon>Rhabditida</taxon>
        <taxon>Spirurina</taxon>
        <taxon>Gnathostomatomorpha</taxon>
        <taxon>Gnathostomatoidea</taxon>
        <taxon>Gnathostomatidae</taxon>
        <taxon>Gnathostoma</taxon>
    </lineage>
</organism>
<feature type="region of interest" description="Disordered" evidence="1">
    <location>
        <begin position="503"/>
        <end position="524"/>
    </location>
</feature>
<name>A0ABD6ET78_9BILA</name>
<feature type="compositionally biased region" description="Polar residues" evidence="1">
    <location>
        <begin position="963"/>
        <end position="1006"/>
    </location>
</feature>
<sequence>MVLRTTTEESVFSAALFDREGTAAEGRIHRIPNVVGSRKVEIPDVVDQVAEEQDDLIADAIHKVDDDEVFFNEGLENAADRDHEDVARDVSDDIIQPEVAEIEKIIGDDRLLDQQEKAKAEKLLAAGAETLSAGEMNTESKTKDSVDGARDISDDIIQPSEAELEREINGENFISGQELSKEAEPFVVDSSIVDELRGTSTDLVHGIKESATETADKMKYLTEDVVRFASNASSVASDGVTSIIQSFTKNLKDSGRKPLNRIKGELEDLLTDLKETVKVNEVGGTANSAKNTSKDTINKEDSISTLGGTKSLPNSSNVKVLDTANGVAHRIKDISEKASDSESVVDKTLFERTQNATENITEISGSAVEDDPSALKEDAKTVVSRVKESDNEGVENADEVVVSTTQKTSDIAVNAAGDAAASALNTVAKTVDSVRSRLENAADQLRTSTEGVLSSTGSTTPAVGDGVHTTSDIDRAKMGLTTATLVVAKNVVGTKTKAIAKNTSDLSNRKRGDSQDTTENATSIANGELDGVENTFEISGDAADTAFGSVLDSIHDSVKETEDVHGNIADSEKAAEVGANENAVGSANVAADDVKGSERSALSDLKDIASKTDNNSRDAIGDVANVVNDAMNSSMHSAKESVASLVDGVQRPLMMAVNRSGAVSAVGDMSGEDRDGVVSETEVTRVAVEETSTDTIVKARNGNTASNTEIIKDAGTAVIEEGLGEDDTAREDESDTSQVRKTGEGEAVNSDEIKIVTSTENMSGVVTDGAQKQLDELPHVGQNIVDKVSGRLGTEPDNVRDIEREMKVAAGSINDEAREIAKDDALRGSDLNALQQDQKLYEKTYNVQRRPPANRAEYNGEYNVGRSLVEGEAGHKAIIDRDQGSNHRMEPSIQRPQLTVLPTTPQQTTEELLYKQRPHPAANQGFRLVPSQAFRPVSNIQQPPANRVPPNLVGDAHTENHSPNRNSVGGQLHAGQSSSNVETGFISPNQKQQTQNSGGFNEQSGIQRGRTEVPFSDIEVCDDLDPNVDVKCCDLREQCKLMGTYCRNPNYQLWYFCPQTCGLCKKGTPFRRPSRYERYQFP</sequence>
<reference evidence="2 3" key="1">
    <citation type="submission" date="2024-08" db="EMBL/GenBank/DDBJ databases">
        <title>Gnathostoma spinigerum genome.</title>
        <authorList>
            <person name="Gonzalez-Bertolin B."/>
            <person name="Monzon S."/>
            <person name="Zaballos A."/>
            <person name="Jimenez P."/>
            <person name="Dekumyoy P."/>
            <person name="Varona S."/>
            <person name="Cuesta I."/>
            <person name="Sumanam S."/>
            <person name="Adisakwattana P."/>
            <person name="Gasser R.B."/>
            <person name="Hernandez-Gonzalez A."/>
            <person name="Young N.D."/>
            <person name="Perteguer M.J."/>
        </authorList>
    </citation>
    <scope>NUCLEOTIDE SEQUENCE [LARGE SCALE GENOMIC DNA]</scope>
    <source>
        <strain evidence="2">AL3</strain>
        <tissue evidence="2">Liver</tissue>
    </source>
</reference>
<keyword evidence="3" id="KW-1185">Reference proteome</keyword>
<dbReference type="Proteomes" id="UP001608902">
    <property type="component" value="Unassembled WGS sequence"/>
</dbReference>